<feature type="transmembrane region" description="Helical" evidence="1">
    <location>
        <begin position="230"/>
        <end position="249"/>
    </location>
</feature>
<evidence type="ECO:0000313" key="3">
    <source>
        <dbReference type="Proteomes" id="UP001152747"/>
    </source>
</evidence>
<organism evidence="2 3">
    <name type="scientific">Caenorhabditis angaria</name>
    <dbReference type="NCBI Taxonomy" id="860376"/>
    <lineage>
        <taxon>Eukaryota</taxon>
        <taxon>Metazoa</taxon>
        <taxon>Ecdysozoa</taxon>
        <taxon>Nematoda</taxon>
        <taxon>Chromadorea</taxon>
        <taxon>Rhabditida</taxon>
        <taxon>Rhabditina</taxon>
        <taxon>Rhabditomorpha</taxon>
        <taxon>Rhabditoidea</taxon>
        <taxon>Rhabditidae</taxon>
        <taxon>Peloderinae</taxon>
        <taxon>Caenorhabditis</taxon>
    </lineage>
</organism>
<gene>
    <name evidence="2" type="ORF">CAMP_LOCUS17680</name>
</gene>
<keyword evidence="1" id="KW-0812">Transmembrane</keyword>
<feature type="transmembrane region" description="Helical" evidence="1">
    <location>
        <begin position="128"/>
        <end position="146"/>
    </location>
</feature>
<feature type="transmembrane region" description="Helical" evidence="1">
    <location>
        <begin position="90"/>
        <end position="107"/>
    </location>
</feature>
<dbReference type="EMBL" id="CANHGI010000006">
    <property type="protein sequence ID" value="CAI5455043.1"/>
    <property type="molecule type" value="Genomic_DNA"/>
</dbReference>
<keyword evidence="1" id="KW-1133">Transmembrane helix</keyword>
<protein>
    <submittedName>
        <fullName evidence="2">Uncharacterized protein</fullName>
    </submittedName>
</protein>
<reference evidence="2" key="1">
    <citation type="submission" date="2022-11" db="EMBL/GenBank/DDBJ databases">
        <authorList>
            <person name="Kikuchi T."/>
        </authorList>
    </citation>
    <scope>NUCLEOTIDE SEQUENCE</scope>
    <source>
        <strain evidence="2">PS1010</strain>
    </source>
</reference>
<evidence type="ECO:0000313" key="2">
    <source>
        <dbReference type="EMBL" id="CAI5455043.1"/>
    </source>
</evidence>
<dbReference type="AlphaFoldDB" id="A0A9P1J194"/>
<proteinExistence type="predicted"/>
<evidence type="ECO:0000256" key="1">
    <source>
        <dbReference type="SAM" id="Phobius"/>
    </source>
</evidence>
<name>A0A9P1J194_9PELO</name>
<sequence>MEKNASVHGIFDDLSNIISFFMRIPYLYLFWKKPSSAATRLPYYPIDQHTFYYICYQEFHNFLVISLPMLNSLGESAMHITALIVSKSDISRYIIWPGILFPFITVLQRTCLVCSKFQRFQLYFKGKWLQGYFMATHALVFALYFYNFHKKFDTSETCQMAMFLIESNVSKIENVSITEHYLNRTASIFELVLPVFSLTISICVIGYIYKSPSMPAERQKREIILVKQHIPIFIFPFIKTLMVLFLLAWRTQTIIPVSIAKYILCFYTGVNENIIPITYVISNFEQVRAVLKRKRTTIVPGSSATL</sequence>
<keyword evidence="1" id="KW-0472">Membrane</keyword>
<accession>A0A9P1J194</accession>
<dbReference type="Proteomes" id="UP001152747">
    <property type="component" value="Unassembled WGS sequence"/>
</dbReference>
<keyword evidence="3" id="KW-1185">Reference proteome</keyword>
<feature type="transmembrane region" description="Helical" evidence="1">
    <location>
        <begin position="191"/>
        <end position="209"/>
    </location>
</feature>
<comment type="caution">
    <text evidence="2">The sequence shown here is derived from an EMBL/GenBank/DDBJ whole genome shotgun (WGS) entry which is preliminary data.</text>
</comment>